<dbReference type="Gene3D" id="3.40.50.720">
    <property type="entry name" value="NAD(P)-binding Rossmann-like Domain"/>
    <property type="match status" value="1"/>
</dbReference>
<dbReference type="GO" id="GO:0009086">
    <property type="term" value="P:methionine biosynthetic process"/>
    <property type="evidence" value="ECO:0007669"/>
    <property type="project" value="UniProtKB-KW"/>
</dbReference>
<dbReference type="PANTHER" id="PTHR48099:SF5">
    <property type="entry name" value="C-1-TETRAHYDROFOLATE SYNTHASE, CYTOPLASMIC"/>
    <property type="match status" value="1"/>
</dbReference>
<organism evidence="16 17">
    <name type="scientific">Polyangium fumosum</name>
    <dbReference type="NCBI Taxonomy" id="889272"/>
    <lineage>
        <taxon>Bacteria</taxon>
        <taxon>Pseudomonadati</taxon>
        <taxon>Myxococcota</taxon>
        <taxon>Polyangia</taxon>
        <taxon>Polyangiales</taxon>
        <taxon>Polyangiaceae</taxon>
        <taxon>Polyangium</taxon>
    </lineage>
</organism>
<dbReference type="Pfam" id="PF00763">
    <property type="entry name" value="THF_DHG_CYH"/>
    <property type="match status" value="1"/>
</dbReference>
<dbReference type="EC" id="1.5.1.5" evidence="12"/>
<evidence type="ECO:0000256" key="13">
    <source>
        <dbReference type="SAM" id="MobiDB-lite"/>
    </source>
</evidence>
<comment type="subunit">
    <text evidence="2 12">Homodimer.</text>
</comment>
<dbReference type="GO" id="GO:0004488">
    <property type="term" value="F:methylenetetrahydrofolate dehydrogenase (NADP+) activity"/>
    <property type="evidence" value="ECO:0007669"/>
    <property type="project" value="UniProtKB-UniRule"/>
</dbReference>
<dbReference type="GO" id="GO:0035999">
    <property type="term" value="P:tetrahydrofolate interconversion"/>
    <property type="evidence" value="ECO:0007669"/>
    <property type="project" value="UniProtKB-UniRule"/>
</dbReference>
<keyword evidence="17" id="KW-1185">Reference proteome</keyword>
<accession>A0A4U1JDA3</accession>
<dbReference type="NCBIfam" id="NF010783">
    <property type="entry name" value="PRK14186.1"/>
    <property type="match status" value="1"/>
</dbReference>
<evidence type="ECO:0000256" key="6">
    <source>
        <dbReference type="ARBA" id="ARBA00022801"/>
    </source>
</evidence>
<dbReference type="RefSeq" id="WP_136929755.1">
    <property type="nucleotide sequence ID" value="NZ_SSMQ01000013.1"/>
</dbReference>
<evidence type="ECO:0000313" key="16">
    <source>
        <dbReference type="EMBL" id="TKD08659.1"/>
    </source>
</evidence>
<dbReference type="UniPathway" id="UPA00193"/>
<dbReference type="EMBL" id="SSMQ01000013">
    <property type="protein sequence ID" value="TKD08659.1"/>
    <property type="molecule type" value="Genomic_DNA"/>
</dbReference>
<evidence type="ECO:0000256" key="3">
    <source>
        <dbReference type="ARBA" id="ARBA00022563"/>
    </source>
</evidence>
<dbReference type="EC" id="3.5.4.9" evidence="12"/>
<dbReference type="Gene3D" id="3.40.50.10860">
    <property type="entry name" value="Leucine Dehydrogenase, chain A, domain 1"/>
    <property type="match status" value="1"/>
</dbReference>
<evidence type="ECO:0000256" key="7">
    <source>
        <dbReference type="ARBA" id="ARBA00022857"/>
    </source>
</evidence>
<dbReference type="HAMAP" id="MF_01576">
    <property type="entry name" value="THF_DHG_CYH"/>
    <property type="match status" value="1"/>
</dbReference>
<dbReference type="SUPFAM" id="SSF53223">
    <property type="entry name" value="Aminoacid dehydrogenase-like, N-terminal domain"/>
    <property type="match status" value="1"/>
</dbReference>
<dbReference type="InterPro" id="IPR000672">
    <property type="entry name" value="THF_DH/CycHdrlase"/>
</dbReference>
<comment type="caution">
    <text evidence="16">The sequence shown here is derived from an EMBL/GenBank/DDBJ whole genome shotgun (WGS) entry which is preliminary data.</text>
</comment>
<dbReference type="PANTHER" id="PTHR48099">
    <property type="entry name" value="C-1-TETRAHYDROFOLATE SYNTHASE, CYTOPLASMIC-RELATED"/>
    <property type="match status" value="1"/>
</dbReference>
<keyword evidence="8 12" id="KW-0560">Oxidoreductase</keyword>
<keyword evidence="11 12" id="KW-0511">Multifunctional enzyme</keyword>
<protein>
    <recommendedName>
        <fullName evidence="12">Bifunctional protein FolD</fullName>
    </recommendedName>
    <domain>
        <recommendedName>
            <fullName evidence="12">Methylenetetrahydrofolate dehydrogenase</fullName>
            <ecNumber evidence="12">1.5.1.5</ecNumber>
        </recommendedName>
    </domain>
    <domain>
        <recommendedName>
            <fullName evidence="12">Methenyltetrahydrofolate cyclohydrolase</fullName>
            <ecNumber evidence="12">3.5.4.9</ecNumber>
        </recommendedName>
    </domain>
</protein>
<comment type="pathway">
    <text evidence="1 12">One-carbon metabolism; tetrahydrofolate interconversion.</text>
</comment>
<keyword evidence="5 12" id="KW-0658">Purine biosynthesis</keyword>
<evidence type="ECO:0000256" key="4">
    <source>
        <dbReference type="ARBA" id="ARBA00022605"/>
    </source>
</evidence>
<comment type="catalytic activity">
    <reaction evidence="12">
        <text>(6R)-5,10-methenyltetrahydrofolate + H2O = (6R)-10-formyltetrahydrofolate + H(+)</text>
        <dbReference type="Rhea" id="RHEA:23700"/>
        <dbReference type="ChEBI" id="CHEBI:15377"/>
        <dbReference type="ChEBI" id="CHEBI:15378"/>
        <dbReference type="ChEBI" id="CHEBI:57455"/>
        <dbReference type="ChEBI" id="CHEBI:195366"/>
        <dbReference type="EC" id="3.5.4.9"/>
    </reaction>
</comment>
<feature type="region of interest" description="Disordered" evidence="13">
    <location>
        <begin position="1"/>
        <end position="24"/>
    </location>
</feature>
<dbReference type="PROSITE" id="PS00766">
    <property type="entry name" value="THF_DHG_CYH_1"/>
    <property type="match status" value="1"/>
</dbReference>
<evidence type="ECO:0000256" key="11">
    <source>
        <dbReference type="ARBA" id="ARBA00023268"/>
    </source>
</evidence>
<evidence type="ECO:0000259" key="15">
    <source>
        <dbReference type="Pfam" id="PF02882"/>
    </source>
</evidence>
<evidence type="ECO:0000256" key="2">
    <source>
        <dbReference type="ARBA" id="ARBA00011738"/>
    </source>
</evidence>
<evidence type="ECO:0000256" key="10">
    <source>
        <dbReference type="ARBA" id="ARBA00023167"/>
    </source>
</evidence>
<dbReference type="CDD" id="cd01080">
    <property type="entry name" value="NAD_bind_m-THF_DH_Cyclohyd"/>
    <property type="match status" value="1"/>
</dbReference>
<dbReference type="Proteomes" id="UP000309215">
    <property type="component" value="Unassembled WGS sequence"/>
</dbReference>
<dbReference type="GO" id="GO:0006164">
    <property type="term" value="P:purine nucleotide biosynthetic process"/>
    <property type="evidence" value="ECO:0007669"/>
    <property type="project" value="UniProtKB-KW"/>
</dbReference>
<evidence type="ECO:0000256" key="1">
    <source>
        <dbReference type="ARBA" id="ARBA00004777"/>
    </source>
</evidence>
<evidence type="ECO:0000256" key="5">
    <source>
        <dbReference type="ARBA" id="ARBA00022755"/>
    </source>
</evidence>
<keyword evidence="7 12" id="KW-0521">NADP</keyword>
<dbReference type="PROSITE" id="PS00767">
    <property type="entry name" value="THF_DHG_CYH_2"/>
    <property type="match status" value="1"/>
</dbReference>
<keyword evidence="3 12" id="KW-0554">One-carbon metabolism</keyword>
<dbReference type="NCBIfam" id="NF008058">
    <property type="entry name" value="PRK10792.1"/>
    <property type="match status" value="1"/>
</dbReference>
<dbReference type="SUPFAM" id="SSF51735">
    <property type="entry name" value="NAD(P)-binding Rossmann-fold domains"/>
    <property type="match status" value="1"/>
</dbReference>
<feature type="domain" description="Tetrahydrofolate dehydrogenase/cyclohydrolase catalytic" evidence="14">
    <location>
        <begin position="24"/>
        <end position="139"/>
    </location>
</feature>
<keyword evidence="6 12" id="KW-0378">Hydrolase</keyword>
<proteinExistence type="inferred from homology"/>
<comment type="caution">
    <text evidence="12">Lacks conserved residue(s) required for the propagation of feature annotation.</text>
</comment>
<dbReference type="GO" id="GO:0005829">
    <property type="term" value="C:cytosol"/>
    <property type="evidence" value="ECO:0007669"/>
    <property type="project" value="TreeGrafter"/>
</dbReference>
<dbReference type="GO" id="GO:0000105">
    <property type="term" value="P:L-histidine biosynthetic process"/>
    <property type="evidence" value="ECO:0007669"/>
    <property type="project" value="UniProtKB-KW"/>
</dbReference>
<dbReference type="InterPro" id="IPR020631">
    <property type="entry name" value="THF_DH/CycHdrlase_NAD-bd_dom"/>
</dbReference>
<feature type="domain" description="Tetrahydrofolate dehydrogenase/cyclohydrolase NAD(P)-binding" evidence="15">
    <location>
        <begin position="158"/>
        <end position="297"/>
    </location>
</feature>
<dbReference type="AlphaFoldDB" id="A0A4U1JDA3"/>
<evidence type="ECO:0000259" key="14">
    <source>
        <dbReference type="Pfam" id="PF00763"/>
    </source>
</evidence>
<dbReference type="PRINTS" id="PR00085">
    <property type="entry name" value="THFDHDRGNASE"/>
</dbReference>
<name>A0A4U1JDA3_9BACT</name>
<evidence type="ECO:0000313" key="17">
    <source>
        <dbReference type="Proteomes" id="UP000309215"/>
    </source>
</evidence>
<reference evidence="16 17" key="1">
    <citation type="submission" date="2019-04" db="EMBL/GenBank/DDBJ databases">
        <authorList>
            <person name="Li Y."/>
            <person name="Wang J."/>
        </authorList>
    </citation>
    <scope>NUCLEOTIDE SEQUENCE [LARGE SCALE GENOMIC DNA]</scope>
    <source>
        <strain evidence="16 17">DSM 14668</strain>
    </source>
</reference>
<keyword evidence="4 12" id="KW-0028">Amino-acid biosynthesis</keyword>
<keyword evidence="9 12" id="KW-0368">Histidine biosynthesis</keyword>
<comment type="similarity">
    <text evidence="12">Belongs to the tetrahydrofolate dehydrogenase/cyclohydrolase family.</text>
</comment>
<dbReference type="FunFam" id="3.40.50.10860:FF:000005">
    <property type="entry name" value="C-1-tetrahydrofolate synthase, cytoplasmic, putative"/>
    <property type="match status" value="1"/>
</dbReference>
<dbReference type="FunFam" id="3.40.50.720:FF:000006">
    <property type="entry name" value="Bifunctional protein FolD"/>
    <property type="match status" value="1"/>
</dbReference>
<dbReference type="InterPro" id="IPR020867">
    <property type="entry name" value="THF_DH/CycHdrlase_CS"/>
</dbReference>
<evidence type="ECO:0000256" key="12">
    <source>
        <dbReference type="HAMAP-Rule" id="MF_01576"/>
    </source>
</evidence>
<dbReference type="NCBIfam" id="NF010785">
    <property type="entry name" value="PRK14188.1"/>
    <property type="match status" value="1"/>
</dbReference>
<dbReference type="GO" id="GO:0004477">
    <property type="term" value="F:methenyltetrahydrofolate cyclohydrolase activity"/>
    <property type="evidence" value="ECO:0007669"/>
    <property type="project" value="UniProtKB-UniRule"/>
</dbReference>
<evidence type="ECO:0000256" key="9">
    <source>
        <dbReference type="ARBA" id="ARBA00023102"/>
    </source>
</evidence>
<keyword evidence="10 12" id="KW-0486">Methionine biosynthesis</keyword>
<comment type="catalytic activity">
    <reaction evidence="12">
        <text>(6R)-5,10-methylene-5,6,7,8-tetrahydrofolate + NADP(+) = (6R)-5,10-methenyltetrahydrofolate + NADPH</text>
        <dbReference type="Rhea" id="RHEA:22812"/>
        <dbReference type="ChEBI" id="CHEBI:15636"/>
        <dbReference type="ChEBI" id="CHEBI:57455"/>
        <dbReference type="ChEBI" id="CHEBI:57783"/>
        <dbReference type="ChEBI" id="CHEBI:58349"/>
        <dbReference type="EC" id="1.5.1.5"/>
    </reaction>
</comment>
<evidence type="ECO:0000256" key="8">
    <source>
        <dbReference type="ARBA" id="ARBA00023002"/>
    </source>
</evidence>
<dbReference type="InterPro" id="IPR036291">
    <property type="entry name" value="NAD(P)-bd_dom_sf"/>
</dbReference>
<gene>
    <name evidence="12 16" type="primary">folD</name>
    <name evidence="16" type="ORF">E8A74_15375</name>
</gene>
<dbReference type="InterPro" id="IPR020630">
    <property type="entry name" value="THF_DH/CycHdrlase_cat_dom"/>
</dbReference>
<comment type="function">
    <text evidence="12">Catalyzes the oxidation of 5,10-methylenetetrahydrofolate to 5,10-methenyltetrahydrofolate and then the hydrolysis of 5,10-methenyltetrahydrofolate to 10-formyltetrahydrofolate.</text>
</comment>
<dbReference type="OrthoDB" id="9803580at2"/>
<dbReference type="InterPro" id="IPR046346">
    <property type="entry name" value="Aminoacid_DH-like_N_sf"/>
</dbReference>
<sequence>MSGSQSSLGGGAPASGVTPPNSLLDGKALAQKVRDEVREDVARFVAKHGRPPGLDVILVGEDAASVVYTRNKEKASNEVGMRGRLHRLPAETSEAELLDRIAALNADETVDGILVQLPLPKHIREDLVIEAVSPAKDVDGFHPINAGRLATGKASLVPCTPTGCMRLIAETGRSLEGARAVVVGRSNIVGKPMAMLLLGANATVTMAHSRTKDLPAVCREADVLVVAVGRARMVKGDWIKEGAVVIDVGMNRDESGKLCGDVDTESARTRASFITPVPGGVGPMTIACLLQNTARAAWARVAGG</sequence>
<feature type="binding site" evidence="12">
    <location>
        <begin position="184"/>
        <end position="186"/>
    </location>
    <ligand>
        <name>NADP(+)</name>
        <dbReference type="ChEBI" id="CHEBI:58349"/>
    </ligand>
</feature>
<dbReference type="Pfam" id="PF02882">
    <property type="entry name" value="THF_DHG_CYH_C"/>
    <property type="match status" value="1"/>
</dbReference>